<sequence length="177" mass="19375">MWAFEWVYQAEVGELGPESVYSAVLMPVLKVTSNGSIVSNWEACPNSRMADKWESDDEGEEEGLVAFVKQICHSMWWILVALGSGTGLLSLDPKEENLSGIGKEEDCGGLGLQGGPKTPGNMLCMIGQGNQNTQGWDASVFQKIKKQCVFQLAEWKTSMAECCKKRRVNYAQQGSSG</sequence>
<keyword evidence="2" id="KW-1185">Reference proteome</keyword>
<organism evidence="1 2">
    <name type="scientific">Armillaria gallica</name>
    <name type="common">Bulbous honey fungus</name>
    <name type="synonym">Armillaria bulbosa</name>
    <dbReference type="NCBI Taxonomy" id="47427"/>
    <lineage>
        <taxon>Eukaryota</taxon>
        <taxon>Fungi</taxon>
        <taxon>Dikarya</taxon>
        <taxon>Basidiomycota</taxon>
        <taxon>Agaricomycotina</taxon>
        <taxon>Agaricomycetes</taxon>
        <taxon>Agaricomycetidae</taxon>
        <taxon>Agaricales</taxon>
        <taxon>Marasmiineae</taxon>
        <taxon>Physalacriaceae</taxon>
        <taxon>Armillaria</taxon>
    </lineage>
</organism>
<evidence type="ECO:0000313" key="1">
    <source>
        <dbReference type="EMBL" id="PBK89882.1"/>
    </source>
</evidence>
<gene>
    <name evidence="1" type="ORF">ARMGADRAFT_1032958</name>
</gene>
<evidence type="ECO:0000313" key="2">
    <source>
        <dbReference type="Proteomes" id="UP000217790"/>
    </source>
</evidence>
<dbReference type="Proteomes" id="UP000217790">
    <property type="component" value="Unassembled WGS sequence"/>
</dbReference>
<name>A0A2H3DEK9_ARMGA</name>
<accession>A0A2H3DEK9</accession>
<dbReference type="AlphaFoldDB" id="A0A2H3DEK9"/>
<proteinExistence type="predicted"/>
<dbReference type="EMBL" id="KZ293667">
    <property type="protein sequence ID" value="PBK89882.1"/>
    <property type="molecule type" value="Genomic_DNA"/>
</dbReference>
<dbReference type="InParanoid" id="A0A2H3DEK9"/>
<protein>
    <submittedName>
        <fullName evidence="1">Uncharacterized protein</fullName>
    </submittedName>
</protein>
<reference evidence="2" key="1">
    <citation type="journal article" date="2017" name="Nat. Ecol. Evol.">
        <title>Genome expansion and lineage-specific genetic innovations in the forest pathogenic fungi Armillaria.</title>
        <authorList>
            <person name="Sipos G."/>
            <person name="Prasanna A.N."/>
            <person name="Walter M.C."/>
            <person name="O'Connor E."/>
            <person name="Balint B."/>
            <person name="Krizsan K."/>
            <person name="Kiss B."/>
            <person name="Hess J."/>
            <person name="Varga T."/>
            <person name="Slot J."/>
            <person name="Riley R."/>
            <person name="Boka B."/>
            <person name="Rigling D."/>
            <person name="Barry K."/>
            <person name="Lee J."/>
            <person name="Mihaltcheva S."/>
            <person name="LaButti K."/>
            <person name="Lipzen A."/>
            <person name="Waldron R."/>
            <person name="Moloney N.M."/>
            <person name="Sperisen C."/>
            <person name="Kredics L."/>
            <person name="Vagvoelgyi C."/>
            <person name="Patrignani A."/>
            <person name="Fitzpatrick D."/>
            <person name="Nagy I."/>
            <person name="Doyle S."/>
            <person name="Anderson J.B."/>
            <person name="Grigoriev I.V."/>
            <person name="Gueldener U."/>
            <person name="Muensterkoetter M."/>
            <person name="Nagy L.G."/>
        </authorList>
    </citation>
    <scope>NUCLEOTIDE SEQUENCE [LARGE SCALE GENOMIC DNA]</scope>
    <source>
        <strain evidence="2">Ar21-2</strain>
    </source>
</reference>